<keyword evidence="3" id="KW-1185">Reference proteome</keyword>
<feature type="region of interest" description="Disordered" evidence="1">
    <location>
        <begin position="1"/>
        <end position="204"/>
    </location>
</feature>
<dbReference type="Proteomes" id="UP001608902">
    <property type="component" value="Unassembled WGS sequence"/>
</dbReference>
<feature type="region of interest" description="Disordered" evidence="1">
    <location>
        <begin position="286"/>
        <end position="322"/>
    </location>
</feature>
<name>A0ABD6EM91_9BILA</name>
<comment type="caution">
    <text evidence="2">The sequence shown here is derived from an EMBL/GenBank/DDBJ whole genome shotgun (WGS) entry which is preliminary data.</text>
</comment>
<sequence length="322" mass="35098">EGSELGTSTLLPLEPFRKEVASSSHDAMEESQEETSESVPKDDRSNVDSNQDSKMNESDIEISERQVRSSVSSSTAQSENALEKDTLIEHVRSVVIDEEPMDIDGDSKFDVDNEVRDDVSDGEASPKSEVYLSSQDDEANRDVNGARDSPESDQESFGKDEYYPSEIPTGESQVEPEVADTDVESTKGNVRTSQAHSSTENLEFPFTNMGSELFGFAGSSENSSIDLGSSNVMQALLNMSASLNGNETGDIDNFFYNEGNKVPSIFAPSDEPFKFSCPSSDDDQDAGFLFNLGSTGDDDSNDDGFPFTLHGLRSQKSKDDKK</sequence>
<evidence type="ECO:0000313" key="2">
    <source>
        <dbReference type="EMBL" id="MFH4978439.1"/>
    </source>
</evidence>
<feature type="compositionally biased region" description="Basic and acidic residues" evidence="1">
    <location>
        <begin position="81"/>
        <end position="92"/>
    </location>
</feature>
<accession>A0ABD6EM91</accession>
<feature type="compositionally biased region" description="Polar residues" evidence="1">
    <location>
        <begin position="1"/>
        <end position="10"/>
    </location>
</feature>
<evidence type="ECO:0000313" key="3">
    <source>
        <dbReference type="Proteomes" id="UP001608902"/>
    </source>
</evidence>
<dbReference type="EMBL" id="JBGFUD010003205">
    <property type="protein sequence ID" value="MFH4978439.1"/>
    <property type="molecule type" value="Genomic_DNA"/>
</dbReference>
<dbReference type="AlphaFoldDB" id="A0ABD6EM91"/>
<feature type="compositionally biased region" description="Basic and acidic residues" evidence="1">
    <location>
        <begin position="54"/>
        <end position="67"/>
    </location>
</feature>
<feature type="compositionally biased region" description="Polar residues" evidence="1">
    <location>
        <begin position="186"/>
        <end position="201"/>
    </location>
</feature>
<feature type="compositionally biased region" description="Basic and acidic residues" evidence="1">
    <location>
        <begin position="105"/>
        <end position="119"/>
    </location>
</feature>
<organism evidence="2 3">
    <name type="scientific">Gnathostoma spinigerum</name>
    <dbReference type="NCBI Taxonomy" id="75299"/>
    <lineage>
        <taxon>Eukaryota</taxon>
        <taxon>Metazoa</taxon>
        <taxon>Ecdysozoa</taxon>
        <taxon>Nematoda</taxon>
        <taxon>Chromadorea</taxon>
        <taxon>Rhabditida</taxon>
        <taxon>Spirurina</taxon>
        <taxon>Gnathostomatomorpha</taxon>
        <taxon>Gnathostomatoidea</taxon>
        <taxon>Gnathostomatidae</taxon>
        <taxon>Gnathostoma</taxon>
    </lineage>
</organism>
<feature type="compositionally biased region" description="Basic and acidic residues" evidence="1">
    <location>
        <begin position="138"/>
        <end position="162"/>
    </location>
</feature>
<evidence type="ECO:0000256" key="1">
    <source>
        <dbReference type="SAM" id="MobiDB-lite"/>
    </source>
</evidence>
<gene>
    <name evidence="2" type="ORF">AB6A40_005148</name>
</gene>
<protein>
    <submittedName>
        <fullName evidence="2">Uncharacterized protein</fullName>
    </submittedName>
</protein>
<reference evidence="2 3" key="1">
    <citation type="submission" date="2024-08" db="EMBL/GenBank/DDBJ databases">
        <title>Gnathostoma spinigerum genome.</title>
        <authorList>
            <person name="Gonzalez-Bertolin B."/>
            <person name="Monzon S."/>
            <person name="Zaballos A."/>
            <person name="Jimenez P."/>
            <person name="Dekumyoy P."/>
            <person name="Varona S."/>
            <person name="Cuesta I."/>
            <person name="Sumanam S."/>
            <person name="Adisakwattana P."/>
            <person name="Gasser R.B."/>
            <person name="Hernandez-Gonzalez A."/>
            <person name="Young N.D."/>
            <person name="Perteguer M.J."/>
        </authorList>
    </citation>
    <scope>NUCLEOTIDE SEQUENCE [LARGE SCALE GENOMIC DNA]</scope>
    <source>
        <strain evidence="2">AL3</strain>
        <tissue evidence="2">Liver</tissue>
    </source>
</reference>
<feature type="non-terminal residue" evidence="2">
    <location>
        <position position="1"/>
    </location>
</feature>
<feature type="compositionally biased region" description="Low complexity" evidence="1">
    <location>
        <begin position="68"/>
        <end position="79"/>
    </location>
</feature>
<proteinExistence type="predicted"/>